<dbReference type="AlphaFoldDB" id="A0A812KD04"/>
<dbReference type="GO" id="GO:0005506">
    <property type="term" value="F:iron ion binding"/>
    <property type="evidence" value="ECO:0007669"/>
    <property type="project" value="InterPro"/>
</dbReference>
<keyword evidence="4" id="KW-0040">ANK repeat</keyword>
<evidence type="ECO:0000256" key="4">
    <source>
        <dbReference type="PROSITE-ProRule" id="PRU00023"/>
    </source>
</evidence>
<gene>
    <name evidence="6" type="ORF">SNEC2469_LOCUS2871</name>
</gene>
<dbReference type="InterPro" id="IPR006620">
    <property type="entry name" value="Pro_4_hyd_alph"/>
</dbReference>
<dbReference type="InterPro" id="IPR002110">
    <property type="entry name" value="Ankyrin_rpt"/>
</dbReference>
<accession>A0A812KD04</accession>
<feature type="non-terminal residue" evidence="6">
    <location>
        <position position="371"/>
    </location>
</feature>
<evidence type="ECO:0000259" key="5">
    <source>
        <dbReference type="SMART" id="SM00702"/>
    </source>
</evidence>
<proteinExistence type="predicted"/>
<evidence type="ECO:0000313" key="7">
    <source>
        <dbReference type="Proteomes" id="UP000601435"/>
    </source>
</evidence>
<dbReference type="GO" id="GO:0031418">
    <property type="term" value="F:L-ascorbic acid binding"/>
    <property type="evidence" value="ECO:0007669"/>
    <property type="project" value="InterPro"/>
</dbReference>
<dbReference type="InterPro" id="IPR044862">
    <property type="entry name" value="Pro_4_hyd_alph_FE2OG_OXY"/>
</dbReference>
<feature type="non-terminal residue" evidence="6">
    <location>
        <position position="1"/>
    </location>
</feature>
<dbReference type="EMBL" id="CAJNJA010007209">
    <property type="protein sequence ID" value="CAE7221734.1"/>
    <property type="molecule type" value="Genomic_DNA"/>
</dbReference>
<sequence length="371" mass="39024">MEGLWTRIFLAKSTYNTGDLQLSEFGFVWGFLAGLARGATRSALAAELAEAAQAGNAPGVLEALDKGALLDVPNEYGETATFLAALAGSSEVIQVLLSRRADHTIRDNAGLSACRAAELGGSQAAMTLLAAVSPTMSSGYGSLPRVPAACRCENVQVTRVIPLGVDHAGAGTTVVDNVFEDSFLARLDELWKRLPLAPKQKASPTDRAYYHDVEGWLTGALNEAVRAAQLADAAAAMPHMRFLIYPEPGGSLPAHVDLPRTEGKLRSTYTFLLYLSDCRSGGETTFLECLEGDETLASSGGLAPGDRAEVAAVSPARGRLLLMPHACPHLAAPVDEVPKVLVRGEVLPPDPASDINMWGAAADPAMATTYP</sequence>
<dbReference type="PROSITE" id="PS50088">
    <property type="entry name" value="ANK_REPEAT"/>
    <property type="match status" value="1"/>
</dbReference>
<dbReference type="GO" id="GO:0051213">
    <property type="term" value="F:dioxygenase activity"/>
    <property type="evidence" value="ECO:0007669"/>
    <property type="project" value="UniProtKB-KW"/>
</dbReference>
<dbReference type="SMART" id="SM00702">
    <property type="entry name" value="P4Hc"/>
    <property type="match status" value="1"/>
</dbReference>
<comment type="cofactor">
    <cofactor evidence="1">
        <name>L-ascorbate</name>
        <dbReference type="ChEBI" id="CHEBI:38290"/>
    </cofactor>
</comment>
<dbReference type="Proteomes" id="UP000601435">
    <property type="component" value="Unassembled WGS sequence"/>
</dbReference>
<dbReference type="SUPFAM" id="SSF48403">
    <property type="entry name" value="Ankyrin repeat"/>
    <property type="match status" value="1"/>
</dbReference>
<feature type="domain" description="Prolyl 4-hydroxylase alpha subunit" evidence="5">
    <location>
        <begin position="170"/>
        <end position="347"/>
    </location>
</feature>
<keyword evidence="3" id="KW-0560">Oxidoreductase</keyword>
<dbReference type="Gene3D" id="2.60.120.620">
    <property type="entry name" value="q2cbj1_9rhob like domain"/>
    <property type="match status" value="1"/>
</dbReference>
<dbReference type="Pfam" id="PF13640">
    <property type="entry name" value="2OG-FeII_Oxy_3"/>
    <property type="match status" value="1"/>
</dbReference>
<dbReference type="GO" id="GO:0016705">
    <property type="term" value="F:oxidoreductase activity, acting on paired donors, with incorporation or reduction of molecular oxygen"/>
    <property type="evidence" value="ECO:0007669"/>
    <property type="project" value="InterPro"/>
</dbReference>
<evidence type="ECO:0000313" key="6">
    <source>
        <dbReference type="EMBL" id="CAE7221734.1"/>
    </source>
</evidence>
<dbReference type="Gene3D" id="1.25.40.20">
    <property type="entry name" value="Ankyrin repeat-containing domain"/>
    <property type="match status" value="1"/>
</dbReference>
<evidence type="ECO:0000256" key="1">
    <source>
        <dbReference type="ARBA" id="ARBA00001961"/>
    </source>
</evidence>
<protein>
    <recommendedName>
        <fullName evidence="5">Prolyl 4-hydroxylase alpha subunit domain-containing protein</fullName>
    </recommendedName>
</protein>
<evidence type="ECO:0000256" key="2">
    <source>
        <dbReference type="ARBA" id="ARBA00022964"/>
    </source>
</evidence>
<feature type="repeat" description="ANK" evidence="4">
    <location>
        <begin position="76"/>
        <end position="108"/>
    </location>
</feature>
<evidence type="ECO:0000256" key="3">
    <source>
        <dbReference type="ARBA" id="ARBA00023002"/>
    </source>
</evidence>
<keyword evidence="7" id="KW-1185">Reference proteome</keyword>
<name>A0A812KD04_9DINO</name>
<reference evidence="6" key="1">
    <citation type="submission" date="2021-02" db="EMBL/GenBank/DDBJ databases">
        <authorList>
            <person name="Dougan E. K."/>
            <person name="Rhodes N."/>
            <person name="Thang M."/>
            <person name="Chan C."/>
        </authorList>
    </citation>
    <scope>NUCLEOTIDE SEQUENCE</scope>
</reference>
<keyword evidence="2" id="KW-0223">Dioxygenase</keyword>
<dbReference type="OrthoDB" id="442006at2759"/>
<comment type="caution">
    <text evidence="6">The sequence shown here is derived from an EMBL/GenBank/DDBJ whole genome shotgun (WGS) entry which is preliminary data.</text>
</comment>
<dbReference type="InterPro" id="IPR036770">
    <property type="entry name" value="Ankyrin_rpt-contain_sf"/>
</dbReference>
<organism evidence="6 7">
    <name type="scientific">Symbiodinium necroappetens</name>
    <dbReference type="NCBI Taxonomy" id="1628268"/>
    <lineage>
        <taxon>Eukaryota</taxon>
        <taxon>Sar</taxon>
        <taxon>Alveolata</taxon>
        <taxon>Dinophyceae</taxon>
        <taxon>Suessiales</taxon>
        <taxon>Symbiodiniaceae</taxon>
        <taxon>Symbiodinium</taxon>
    </lineage>
</organism>
<dbReference type="PROSITE" id="PS50297">
    <property type="entry name" value="ANK_REP_REGION"/>
    <property type="match status" value="1"/>
</dbReference>